<protein>
    <submittedName>
        <fullName evidence="1">Uncharacterized protein</fullName>
    </submittedName>
</protein>
<dbReference type="Proteomes" id="UP001333110">
    <property type="component" value="Unassembled WGS sequence"/>
</dbReference>
<evidence type="ECO:0000313" key="2">
    <source>
        <dbReference type="Proteomes" id="UP001333110"/>
    </source>
</evidence>
<name>A0AAN7SEW4_MYCAM</name>
<organism evidence="1 2">
    <name type="scientific">Mycteria americana</name>
    <name type="common">Wood stork</name>
    <dbReference type="NCBI Taxonomy" id="33587"/>
    <lineage>
        <taxon>Eukaryota</taxon>
        <taxon>Metazoa</taxon>
        <taxon>Chordata</taxon>
        <taxon>Craniata</taxon>
        <taxon>Vertebrata</taxon>
        <taxon>Euteleostomi</taxon>
        <taxon>Archelosauria</taxon>
        <taxon>Archosauria</taxon>
        <taxon>Dinosauria</taxon>
        <taxon>Saurischia</taxon>
        <taxon>Theropoda</taxon>
        <taxon>Coelurosauria</taxon>
        <taxon>Aves</taxon>
        <taxon>Neognathae</taxon>
        <taxon>Neoaves</taxon>
        <taxon>Aequornithes</taxon>
        <taxon>Ciconiiformes</taxon>
        <taxon>Ciconiidae</taxon>
        <taxon>Mycteria</taxon>
    </lineage>
</organism>
<comment type="caution">
    <text evidence="1">The sequence shown here is derived from an EMBL/GenBank/DDBJ whole genome shotgun (WGS) entry which is preliminary data.</text>
</comment>
<evidence type="ECO:0000313" key="1">
    <source>
        <dbReference type="EMBL" id="KAK4827071.1"/>
    </source>
</evidence>
<gene>
    <name evidence="1" type="ORF">QYF61_014145</name>
</gene>
<reference evidence="1 2" key="1">
    <citation type="journal article" date="2023" name="J. Hered.">
        <title>Chromosome-level genome of the wood stork (Mycteria americana) provides insight into avian chromosome evolution.</title>
        <authorList>
            <person name="Flamio R. Jr."/>
            <person name="Ramstad K.M."/>
        </authorList>
    </citation>
    <scope>NUCLEOTIDE SEQUENCE [LARGE SCALE GENOMIC DNA]</scope>
    <source>
        <strain evidence="1">JAX WOST 10</strain>
    </source>
</reference>
<sequence>MELDHLGNCQFHLTSPDCQNCRDEGNKNTGLSSVTTKRSKKRLLTTKRKVFTSFAPLLVSERQAQGRWPASMKKSSGKFEVMRQGWRLNHFPGQPVPMLDNPFSEVKFPNIQYKPPLEQLEAISSRPITCYLGEETDPHLATTSFQAKQPQFPQPLLTRLVLQTLHQLPCPSLDTLQHLNVFLVVRGPKLNTGFEVRPHQCRVQGHNHFLSPAGHTIPDTSQDAIGLLGHLGTLLAHIQVAVNQHPQVLLCWAAFQPLFPKPVAMHGVIVTQINTPTQLGVICKLTEGALDPFVQIIDKDIKQNWPQHRALGNTTCDQPPTGVNSIHHHSLGWAIQPVLYPANTVPYQLANIDQSAPSCSNVFYLGHYDKMDVLQHLQREVKADRSKAMKLDWEEEERDLYNILGDLSQRITLQLQHIKSILTSTGRKRAVDSPSFLYQSTISSPPLHYLLKYCGTAPLDSEGTAVLALPSPSAPGSAAARSGLPWLYLTPAPGGAENQTCTFKQCEGLSRCKLYMLSMTSYVNAEHCKLNVIYKVLINPKKLNYISHQQHQRKLKMAHVSSKETPSNDRERISSTMTLWLLYLTWKDHKKASL</sequence>
<dbReference type="EMBL" id="JAUNZN010000002">
    <property type="protein sequence ID" value="KAK4827071.1"/>
    <property type="molecule type" value="Genomic_DNA"/>
</dbReference>
<dbReference type="AlphaFoldDB" id="A0AAN7SEW4"/>
<accession>A0AAN7SEW4</accession>
<proteinExistence type="predicted"/>
<keyword evidence="2" id="KW-1185">Reference proteome</keyword>